<sequence length="998" mass="114711">MISAEMINEATTSPPTPYLHYPPSQIMFEAGSVKSVGIQNHTCFVCNMEVSGGNARANEPIMFQNLCKILQLPEYDDYRQEINPFCTQCLKSVEDFFYLQKKIQQLINMLSVLRELVAGRLVNSYRFTSTERVNYHIKKRFHEAWHAKIEAVTGRSQLDVDANFQRAYDSIMNSLPWPGNLETETETFLSDKNSTCHSRQEREIDASSMLCSSPHSPASVTDSFVETEHADNNDEKSVTASAYSASVIVPPLSTTDPDSENRKQRKLEPELNRNHFSSTSTDARFPGVRKTIKEGNLQKSIRGTSLSKCKQCDTCGKIFPSNSQLEMHRRIHTGEKPFECSICGKSFAVKFNMQKHELTHDKSRYDGDPQHECDICHKKFHIKFTLYTHRRDHFLEKPRPSGKRRKPPSGKAKPKPANVEDDSKTVDKKPKIRKNKSKVKLSSSNVKVYHKDTGYNDIKDKGIQENSTLTQETNVEPSDNDNIDAPGLDDDFHDSCSLPDERNPKSPLAEPRLKKRKPTKSKVSRHKSVPRVRSKKQREPKERSILSKKCSYCGKEFKSRDQWRVHVRIHTGEKPHECRICHRKFTELGNKLKHERNHDKTRLEGEPKLMCDICGKKYHLPGTLYHHRRRVHFGVAYPRGKSDVVPTPCPICGKVFGLKSRVPEHIRRVHQGVKRFNCEVCEKPFYSSIEAKGHVKFHSPTKLYKALFRYQCPECPPEYIGFPSKEAVRSHWAKEHKGKDMPEAFREIIKALVPGRYECMECPEDNRPVYKYRQGWLKHQKSYHRGKSKSFRLTRHNMAAVNRNKNESSNSDSTSSEEETDKEEQTFEVKTPNRRSSRRRVQTTNRKAPESNSENDSDSDGNLQIKTSKLPKKGAIAKKNPRHSFNRKDLRKTSTISQNLQHRMKELLGDKIPRIILTRIDKDAQIEQEYPLKPNSKKGSDNAENEDTGQSSIRIITLFKVNADAEEIQEKAMMFSESGEHQLVPKEESLSASETEDC</sequence>
<feature type="compositionally biased region" description="Polar residues" evidence="6">
    <location>
        <begin position="464"/>
        <end position="477"/>
    </location>
</feature>
<proteinExistence type="predicted"/>
<feature type="compositionally biased region" description="Basic and acidic residues" evidence="6">
    <location>
        <begin position="449"/>
        <end position="463"/>
    </location>
</feature>
<evidence type="ECO:0000256" key="4">
    <source>
        <dbReference type="ARBA" id="ARBA00022833"/>
    </source>
</evidence>
<evidence type="ECO:0000256" key="3">
    <source>
        <dbReference type="ARBA" id="ARBA00022771"/>
    </source>
</evidence>
<keyword evidence="1" id="KW-0479">Metal-binding</keyword>
<feature type="domain" description="C2H2-type" evidence="7">
    <location>
        <begin position="647"/>
        <end position="675"/>
    </location>
</feature>
<dbReference type="PROSITE" id="PS00028">
    <property type="entry name" value="ZINC_FINGER_C2H2_1"/>
    <property type="match status" value="8"/>
</dbReference>
<dbReference type="PANTHER" id="PTHR24379">
    <property type="entry name" value="KRAB AND ZINC FINGER DOMAIN-CONTAINING"/>
    <property type="match status" value="1"/>
</dbReference>
<evidence type="ECO:0000256" key="2">
    <source>
        <dbReference type="ARBA" id="ARBA00022737"/>
    </source>
</evidence>
<dbReference type="Proteomes" id="UP001642540">
    <property type="component" value="Unassembled WGS sequence"/>
</dbReference>
<keyword evidence="3 5" id="KW-0863">Zinc-finger</keyword>
<dbReference type="PROSITE" id="PS50157">
    <property type="entry name" value="ZINC_FINGER_C2H2_2"/>
    <property type="match status" value="8"/>
</dbReference>
<feature type="domain" description="C2H2-type" evidence="7">
    <location>
        <begin position="338"/>
        <end position="365"/>
    </location>
</feature>
<feature type="compositionally biased region" description="Basic residues" evidence="6">
    <location>
        <begin position="400"/>
        <end position="414"/>
    </location>
</feature>
<name>A0ABP1QGA0_9HEXA</name>
<feature type="compositionally biased region" description="Basic and acidic residues" evidence="6">
    <location>
        <begin position="259"/>
        <end position="273"/>
    </location>
</feature>
<accession>A0ABP1QGA0</accession>
<dbReference type="Pfam" id="PF00096">
    <property type="entry name" value="zf-C2H2"/>
    <property type="match status" value="3"/>
</dbReference>
<feature type="region of interest" description="Disordered" evidence="6">
    <location>
        <begin position="974"/>
        <end position="998"/>
    </location>
</feature>
<feature type="domain" description="C2H2-type" evidence="7">
    <location>
        <begin position="371"/>
        <end position="398"/>
    </location>
</feature>
<evidence type="ECO:0000256" key="5">
    <source>
        <dbReference type="PROSITE-ProRule" id="PRU00042"/>
    </source>
</evidence>
<comment type="caution">
    <text evidence="8">The sequence shown here is derived from an EMBL/GenBank/DDBJ whole genome shotgun (WGS) entry which is preliminary data.</text>
</comment>
<protein>
    <recommendedName>
        <fullName evidence="7">C2H2-type domain-containing protein</fullName>
    </recommendedName>
</protein>
<feature type="compositionally biased region" description="Acidic residues" evidence="6">
    <location>
        <begin position="478"/>
        <end position="492"/>
    </location>
</feature>
<feature type="domain" description="C2H2-type" evidence="7">
    <location>
        <begin position="310"/>
        <end position="337"/>
    </location>
</feature>
<feature type="domain" description="C2H2-type" evidence="7">
    <location>
        <begin position="548"/>
        <end position="575"/>
    </location>
</feature>
<reference evidence="8 9" key="1">
    <citation type="submission" date="2024-08" db="EMBL/GenBank/DDBJ databases">
        <authorList>
            <person name="Cucini C."/>
            <person name="Frati F."/>
        </authorList>
    </citation>
    <scope>NUCLEOTIDE SEQUENCE [LARGE SCALE GENOMIC DNA]</scope>
</reference>
<feature type="domain" description="C2H2-type" evidence="7">
    <location>
        <begin position="609"/>
        <end position="634"/>
    </location>
</feature>
<dbReference type="SMART" id="SM00355">
    <property type="entry name" value="ZnF_C2H2"/>
    <property type="match status" value="10"/>
</dbReference>
<dbReference type="InterPro" id="IPR013087">
    <property type="entry name" value="Znf_C2H2_type"/>
</dbReference>
<feature type="compositionally biased region" description="Basic and acidic residues" evidence="6">
    <location>
        <begin position="978"/>
        <end position="989"/>
    </location>
</feature>
<feature type="region of interest" description="Disordered" evidence="6">
    <location>
        <begin position="799"/>
        <end position="894"/>
    </location>
</feature>
<evidence type="ECO:0000256" key="1">
    <source>
        <dbReference type="ARBA" id="ARBA00022723"/>
    </source>
</evidence>
<keyword evidence="2" id="KW-0677">Repeat</keyword>
<dbReference type="InterPro" id="IPR036236">
    <property type="entry name" value="Znf_C2H2_sf"/>
</dbReference>
<dbReference type="Gene3D" id="3.30.160.60">
    <property type="entry name" value="Classic Zinc Finger"/>
    <property type="match status" value="6"/>
</dbReference>
<feature type="compositionally biased region" description="Basic residues" evidence="6">
    <location>
        <begin position="430"/>
        <end position="439"/>
    </location>
</feature>
<evidence type="ECO:0000259" key="7">
    <source>
        <dbReference type="PROSITE" id="PS50157"/>
    </source>
</evidence>
<feature type="compositionally biased region" description="Basic residues" evidence="6">
    <location>
        <begin position="869"/>
        <end position="885"/>
    </location>
</feature>
<gene>
    <name evidence="8" type="ORF">ODALV1_LOCUS11000</name>
</gene>
<feature type="region of interest" description="Disordered" evidence="6">
    <location>
        <begin position="249"/>
        <end position="283"/>
    </location>
</feature>
<feature type="domain" description="C2H2-type" evidence="7">
    <location>
        <begin position="576"/>
        <end position="603"/>
    </location>
</feature>
<dbReference type="PANTHER" id="PTHR24379:SF121">
    <property type="entry name" value="C2H2-TYPE DOMAIN-CONTAINING PROTEIN"/>
    <property type="match status" value="1"/>
</dbReference>
<evidence type="ECO:0000313" key="9">
    <source>
        <dbReference type="Proteomes" id="UP001642540"/>
    </source>
</evidence>
<keyword evidence="4" id="KW-0862">Zinc</keyword>
<keyword evidence="9" id="KW-1185">Reference proteome</keyword>
<feature type="compositionally biased region" description="Basic residues" evidence="6">
    <location>
        <begin position="513"/>
        <end position="536"/>
    </location>
</feature>
<organism evidence="8 9">
    <name type="scientific">Orchesella dallaii</name>
    <dbReference type="NCBI Taxonomy" id="48710"/>
    <lineage>
        <taxon>Eukaryota</taxon>
        <taxon>Metazoa</taxon>
        <taxon>Ecdysozoa</taxon>
        <taxon>Arthropoda</taxon>
        <taxon>Hexapoda</taxon>
        <taxon>Collembola</taxon>
        <taxon>Entomobryomorpha</taxon>
        <taxon>Entomobryoidea</taxon>
        <taxon>Orchesellidae</taxon>
        <taxon>Orchesellinae</taxon>
        <taxon>Orchesella</taxon>
    </lineage>
</organism>
<feature type="region of interest" description="Disordered" evidence="6">
    <location>
        <begin position="393"/>
        <end position="543"/>
    </location>
</feature>
<evidence type="ECO:0000313" key="8">
    <source>
        <dbReference type="EMBL" id="CAL8101932.1"/>
    </source>
</evidence>
<dbReference type="SUPFAM" id="SSF57667">
    <property type="entry name" value="beta-beta-alpha zinc fingers"/>
    <property type="match status" value="4"/>
</dbReference>
<feature type="domain" description="C2H2-type" evidence="7">
    <location>
        <begin position="676"/>
        <end position="703"/>
    </location>
</feature>
<dbReference type="EMBL" id="CAXLJM020000033">
    <property type="protein sequence ID" value="CAL8101932.1"/>
    <property type="molecule type" value="Genomic_DNA"/>
</dbReference>
<evidence type="ECO:0000256" key="6">
    <source>
        <dbReference type="SAM" id="MobiDB-lite"/>
    </source>
</evidence>
<feature type="compositionally biased region" description="Basic residues" evidence="6">
    <location>
        <begin position="832"/>
        <end position="841"/>
    </location>
</feature>
<feature type="region of interest" description="Disordered" evidence="6">
    <location>
        <begin position="927"/>
        <end position="951"/>
    </location>
</feature>